<evidence type="ECO:0000313" key="1">
    <source>
        <dbReference type="EMBL" id="CAE7448718.1"/>
    </source>
</evidence>
<reference evidence="1" key="1">
    <citation type="submission" date="2021-02" db="EMBL/GenBank/DDBJ databases">
        <authorList>
            <person name="Dougan E. K."/>
            <person name="Rhodes N."/>
            <person name="Thang M."/>
            <person name="Chan C."/>
        </authorList>
    </citation>
    <scope>NUCLEOTIDE SEQUENCE</scope>
</reference>
<dbReference type="AlphaFoldDB" id="A0A812RQD7"/>
<proteinExistence type="predicted"/>
<dbReference type="Proteomes" id="UP000601435">
    <property type="component" value="Unassembled WGS sequence"/>
</dbReference>
<organism evidence="1 2">
    <name type="scientific">Symbiodinium necroappetens</name>
    <dbReference type="NCBI Taxonomy" id="1628268"/>
    <lineage>
        <taxon>Eukaryota</taxon>
        <taxon>Sar</taxon>
        <taxon>Alveolata</taxon>
        <taxon>Dinophyceae</taxon>
        <taxon>Suessiales</taxon>
        <taxon>Symbiodiniaceae</taxon>
        <taxon>Symbiodinium</taxon>
    </lineage>
</organism>
<dbReference type="OrthoDB" id="10292489at2759"/>
<accession>A0A812RQD7</accession>
<sequence>MLSINVEALELNAARNRPCGYIFLDFEDSEDVVRLRKNLQLLDNLLWPPLQDRKMQVKFCPHSRKEGSPSSLLWVGADVRSRCQSRAASQWKVQQWQLHGQPHRLEAIAIAWLAARCCETASLRSRSGDFETRH</sequence>
<comment type="caution">
    <text evidence="1">The sequence shown here is derived from an EMBL/GenBank/DDBJ whole genome shotgun (WGS) entry which is preliminary data.</text>
</comment>
<evidence type="ECO:0000313" key="2">
    <source>
        <dbReference type="Proteomes" id="UP000601435"/>
    </source>
</evidence>
<protein>
    <submittedName>
        <fullName evidence="1">ML5 protein</fullName>
    </submittedName>
</protein>
<name>A0A812RQD7_9DINO</name>
<dbReference type="EMBL" id="CAJNJA010019660">
    <property type="protein sequence ID" value="CAE7448718.1"/>
    <property type="molecule type" value="Genomic_DNA"/>
</dbReference>
<keyword evidence="2" id="KW-1185">Reference proteome</keyword>
<gene>
    <name evidence="1" type="primary">ML5</name>
    <name evidence="1" type="ORF">SNEC2469_LOCUS12411</name>
</gene>